<dbReference type="InterPro" id="IPR013601">
    <property type="entry name" value="FAE1_typ3_polyketide_synth"/>
</dbReference>
<dbReference type="GO" id="GO:0016020">
    <property type="term" value="C:membrane"/>
    <property type="evidence" value="ECO:0007669"/>
    <property type="project" value="InterPro"/>
</dbReference>
<proteinExistence type="predicted"/>
<dbReference type="PANTHER" id="PTHR31561">
    <property type="entry name" value="3-KETOACYL-COA SYNTHASE"/>
    <property type="match status" value="1"/>
</dbReference>
<evidence type="ECO:0000256" key="2">
    <source>
        <dbReference type="ARBA" id="ARBA00047375"/>
    </source>
</evidence>
<keyword evidence="1" id="KW-0808">Transferase</keyword>
<dbReference type="EMBL" id="OU503042">
    <property type="protein sequence ID" value="CAI9764260.1"/>
    <property type="molecule type" value="Genomic_DNA"/>
</dbReference>
<feature type="domain" description="FAE" evidence="3">
    <location>
        <begin position="8"/>
        <end position="58"/>
    </location>
</feature>
<dbReference type="Pfam" id="PF08392">
    <property type="entry name" value="FAE1_CUT1_RppA"/>
    <property type="match status" value="1"/>
</dbReference>
<evidence type="ECO:0000313" key="4">
    <source>
        <dbReference type="EMBL" id="CAI9764260.1"/>
    </source>
</evidence>
<dbReference type="GO" id="GO:0006633">
    <property type="term" value="P:fatty acid biosynthetic process"/>
    <property type="evidence" value="ECO:0007669"/>
    <property type="project" value="InterPro"/>
</dbReference>
<organism evidence="4 5">
    <name type="scientific">Fraxinus pennsylvanica</name>
    <dbReference type="NCBI Taxonomy" id="56036"/>
    <lineage>
        <taxon>Eukaryota</taxon>
        <taxon>Viridiplantae</taxon>
        <taxon>Streptophyta</taxon>
        <taxon>Embryophyta</taxon>
        <taxon>Tracheophyta</taxon>
        <taxon>Spermatophyta</taxon>
        <taxon>Magnoliopsida</taxon>
        <taxon>eudicotyledons</taxon>
        <taxon>Gunneridae</taxon>
        <taxon>Pentapetalae</taxon>
        <taxon>asterids</taxon>
        <taxon>lamiids</taxon>
        <taxon>Lamiales</taxon>
        <taxon>Oleaceae</taxon>
        <taxon>Oleeae</taxon>
        <taxon>Fraxinus</taxon>
    </lineage>
</organism>
<keyword evidence="5" id="KW-1185">Reference proteome</keyword>
<dbReference type="AlphaFoldDB" id="A0AAD2DV02"/>
<comment type="catalytic activity">
    <reaction evidence="2">
        <text>a very-long-chain acyl-CoA + malonyl-CoA + H(+) = a very-long-chain 3-oxoacyl-CoA + CO2 + CoA</text>
        <dbReference type="Rhea" id="RHEA:32727"/>
        <dbReference type="ChEBI" id="CHEBI:15378"/>
        <dbReference type="ChEBI" id="CHEBI:16526"/>
        <dbReference type="ChEBI" id="CHEBI:57287"/>
        <dbReference type="ChEBI" id="CHEBI:57384"/>
        <dbReference type="ChEBI" id="CHEBI:90725"/>
        <dbReference type="ChEBI" id="CHEBI:90736"/>
        <dbReference type="EC" id="2.3.1.199"/>
    </reaction>
</comment>
<evidence type="ECO:0000256" key="1">
    <source>
        <dbReference type="ARBA" id="ARBA00023315"/>
    </source>
</evidence>
<keyword evidence="1" id="KW-0012">Acyltransferase</keyword>
<dbReference type="InterPro" id="IPR012392">
    <property type="entry name" value="3-ktacl-CoA_syn"/>
</dbReference>
<protein>
    <recommendedName>
        <fullName evidence="3">FAE domain-containing protein</fullName>
    </recommendedName>
</protein>
<evidence type="ECO:0000313" key="5">
    <source>
        <dbReference type="Proteomes" id="UP000834106"/>
    </source>
</evidence>
<dbReference type="Proteomes" id="UP000834106">
    <property type="component" value="Chromosome 7"/>
</dbReference>
<sequence length="164" mass="18258">MRQRESKIHLVRTHLGPKTGAYKCVIQDMDDDGNIGVSISRTILQVAGDALKTNLRALIRPFGATLYGANLESPKFFYFDEIYQFGNSITETGNLLRESVLDLLSVQGFLAAKLYSGMQLVDAPLPYLSLTPLVSTMRSNLVVTFYAMEKFRLQIAKSCQLCSP</sequence>
<gene>
    <name evidence="4" type="ORF">FPE_LOCUS11690</name>
</gene>
<name>A0AAD2DV02_9LAMI</name>
<accession>A0AAD2DV02</accession>
<dbReference type="GO" id="GO:0009922">
    <property type="term" value="F:fatty acid elongase activity"/>
    <property type="evidence" value="ECO:0007669"/>
    <property type="project" value="UniProtKB-EC"/>
</dbReference>
<reference evidence="4" key="1">
    <citation type="submission" date="2023-05" db="EMBL/GenBank/DDBJ databases">
        <authorList>
            <person name="Huff M."/>
        </authorList>
    </citation>
    <scope>NUCLEOTIDE SEQUENCE</scope>
</reference>
<evidence type="ECO:0000259" key="3">
    <source>
        <dbReference type="Pfam" id="PF08392"/>
    </source>
</evidence>